<feature type="transmembrane region" description="Helical" evidence="2">
    <location>
        <begin position="62"/>
        <end position="82"/>
    </location>
</feature>
<proteinExistence type="predicted"/>
<comment type="caution">
    <text evidence="3">The sequence shown here is derived from an EMBL/GenBank/DDBJ whole genome shotgun (WGS) entry which is preliminary data.</text>
</comment>
<feature type="transmembrane region" description="Helical" evidence="2">
    <location>
        <begin position="121"/>
        <end position="140"/>
    </location>
</feature>
<dbReference type="AlphaFoldDB" id="A0A2T3KT20"/>
<protein>
    <submittedName>
        <fullName evidence="3">Uncharacterized protein</fullName>
    </submittedName>
</protein>
<feature type="transmembrane region" description="Helical" evidence="2">
    <location>
        <begin position="21"/>
        <end position="42"/>
    </location>
</feature>
<reference evidence="3 4" key="1">
    <citation type="submission" date="2018-03" db="EMBL/GenBank/DDBJ databases">
        <title>Whole genome sequencing of Histamine producing bacteria.</title>
        <authorList>
            <person name="Butler K."/>
        </authorList>
    </citation>
    <scope>NUCLEOTIDE SEQUENCE [LARGE SCALE GENOMIC DNA]</scope>
    <source>
        <strain evidence="3 4">Res.4.1</strain>
    </source>
</reference>
<dbReference type="RefSeq" id="WP_107185522.1">
    <property type="nucleotide sequence ID" value="NZ_PYNS01000017.1"/>
</dbReference>
<evidence type="ECO:0000313" key="4">
    <source>
        <dbReference type="Proteomes" id="UP000240530"/>
    </source>
</evidence>
<evidence type="ECO:0000256" key="2">
    <source>
        <dbReference type="SAM" id="Phobius"/>
    </source>
</evidence>
<evidence type="ECO:0000256" key="1">
    <source>
        <dbReference type="SAM" id="MobiDB-lite"/>
    </source>
</evidence>
<dbReference type="EMBL" id="PYNS01000017">
    <property type="protein sequence ID" value="PSV09623.1"/>
    <property type="molecule type" value="Genomic_DNA"/>
</dbReference>
<gene>
    <name evidence="3" type="ORF">C0W93_14535</name>
</gene>
<feature type="transmembrane region" description="Helical" evidence="2">
    <location>
        <begin position="94"/>
        <end position="115"/>
    </location>
</feature>
<keyword evidence="2" id="KW-0812">Transmembrane</keyword>
<dbReference type="Proteomes" id="UP000240530">
    <property type="component" value="Unassembled WGS sequence"/>
</dbReference>
<accession>A0A2T3KT20</accession>
<keyword evidence="2" id="KW-0472">Membrane</keyword>
<evidence type="ECO:0000313" key="3">
    <source>
        <dbReference type="EMBL" id="PSV09623.1"/>
    </source>
</evidence>
<sequence length="169" mass="19574">MYKVSDFFDEIKRKTLSFFENHLFCIFFLFFILIIGTIGIWVKPIIMEPKITVDGFVNSFHSLNLIGFSAPLLVVLTFDKSVSLINNRSLDKDITIWFIVLYIISIFIIFILFAVDFSSDTFTWCSFIAWLLVLYLWILGNVDNPSYQKKTENKAASGGDNVNRKVLEE</sequence>
<feature type="region of interest" description="Disordered" evidence="1">
    <location>
        <begin position="150"/>
        <end position="169"/>
    </location>
</feature>
<keyword evidence="2" id="KW-1133">Transmembrane helix</keyword>
<organism evidence="3 4">
    <name type="scientific">Photobacterium leiognathi subsp. mandapamensis</name>
    <name type="common">Photobacterium mandapamensis</name>
    <dbReference type="NCBI Taxonomy" id="48408"/>
    <lineage>
        <taxon>Bacteria</taxon>
        <taxon>Pseudomonadati</taxon>
        <taxon>Pseudomonadota</taxon>
        <taxon>Gammaproteobacteria</taxon>
        <taxon>Vibrionales</taxon>
        <taxon>Vibrionaceae</taxon>
        <taxon>Photobacterium</taxon>
    </lineage>
</organism>
<name>A0A2T3KT20_PHOLD</name>